<reference evidence="1 2" key="1">
    <citation type="journal article" date="2019" name="Commun. Biol.">
        <title>The bagworm genome reveals a unique fibroin gene that provides high tensile strength.</title>
        <authorList>
            <person name="Kono N."/>
            <person name="Nakamura H."/>
            <person name="Ohtoshi R."/>
            <person name="Tomita M."/>
            <person name="Numata K."/>
            <person name="Arakawa K."/>
        </authorList>
    </citation>
    <scope>NUCLEOTIDE SEQUENCE [LARGE SCALE GENOMIC DNA]</scope>
</reference>
<accession>A0A4C1VSC3</accession>
<evidence type="ECO:0000313" key="2">
    <source>
        <dbReference type="Proteomes" id="UP000299102"/>
    </source>
</evidence>
<proteinExistence type="predicted"/>
<name>A0A4C1VSC3_EUMVA</name>
<keyword evidence="2" id="KW-1185">Reference proteome</keyword>
<evidence type="ECO:0000313" key="1">
    <source>
        <dbReference type="EMBL" id="GBP41593.1"/>
    </source>
</evidence>
<organism evidence="1 2">
    <name type="scientific">Eumeta variegata</name>
    <name type="common">Bagworm moth</name>
    <name type="synonym">Eumeta japonica</name>
    <dbReference type="NCBI Taxonomy" id="151549"/>
    <lineage>
        <taxon>Eukaryota</taxon>
        <taxon>Metazoa</taxon>
        <taxon>Ecdysozoa</taxon>
        <taxon>Arthropoda</taxon>
        <taxon>Hexapoda</taxon>
        <taxon>Insecta</taxon>
        <taxon>Pterygota</taxon>
        <taxon>Neoptera</taxon>
        <taxon>Endopterygota</taxon>
        <taxon>Lepidoptera</taxon>
        <taxon>Glossata</taxon>
        <taxon>Ditrysia</taxon>
        <taxon>Tineoidea</taxon>
        <taxon>Psychidae</taxon>
        <taxon>Oiketicinae</taxon>
        <taxon>Eumeta</taxon>
    </lineage>
</organism>
<gene>
    <name evidence="1" type="ORF">EVAR_34026_1</name>
</gene>
<dbReference type="AlphaFoldDB" id="A0A4C1VSC3"/>
<dbReference type="EMBL" id="BGZK01000402">
    <property type="protein sequence ID" value="GBP41593.1"/>
    <property type="molecule type" value="Genomic_DNA"/>
</dbReference>
<sequence length="150" mass="16954">MAERDVISAAFLRGPRRLRAAAPSGVSTGVRTMRPARAAHDLPSLRRPRMIHRPAGARRSREIKKPIEAVCLDRLLSSRLRLRSRSVIENNNSDDTQYFAYLRRWARARSSARRTGGDDDRPIVWSTLGVGLARPYVLATARDEPRNFHG</sequence>
<dbReference type="Proteomes" id="UP000299102">
    <property type="component" value="Unassembled WGS sequence"/>
</dbReference>
<comment type="caution">
    <text evidence="1">The sequence shown here is derived from an EMBL/GenBank/DDBJ whole genome shotgun (WGS) entry which is preliminary data.</text>
</comment>
<protein>
    <submittedName>
        <fullName evidence="1">Uncharacterized protein</fullName>
    </submittedName>
</protein>